<keyword evidence="2" id="KW-1185">Reference proteome</keyword>
<reference evidence="1 2" key="1">
    <citation type="journal article" date="2016" name="Sci. Rep.">
        <title>The Dendrobium catenatum Lindl. genome sequence provides insights into polysaccharide synthase, floral development and adaptive evolution.</title>
        <authorList>
            <person name="Zhang G.Q."/>
            <person name="Xu Q."/>
            <person name="Bian C."/>
            <person name="Tsai W.C."/>
            <person name="Yeh C.M."/>
            <person name="Liu K.W."/>
            <person name="Yoshida K."/>
            <person name="Zhang L.S."/>
            <person name="Chang S.B."/>
            <person name="Chen F."/>
            <person name="Shi Y."/>
            <person name="Su Y.Y."/>
            <person name="Zhang Y.Q."/>
            <person name="Chen L.J."/>
            <person name="Yin Y."/>
            <person name="Lin M."/>
            <person name="Huang H."/>
            <person name="Deng H."/>
            <person name="Wang Z.W."/>
            <person name="Zhu S.L."/>
            <person name="Zhao X."/>
            <person name="Deng C."/>
            <person name="Niu S.C."/>
            <person name="Huang J."/>
            <person name="Wang M."/>
            <person name="Liu G.H."/>
            <person name="Yang H.J."/>
            <person name="Xiao X.J."/>
            <person name="Hsiao Y.Y."/>
            <person name="Wu W.L."/>
            <person name="Chen Y.Y."/>
            <person name="Mitsuda N."/>
            <person name="Ohme-Takagi M."/>
            <person name="Luo Y.B."/>
            <person name="Van de Peer Y."/>
            <person name="Liu Z.J."/>
        </authorList>
    </citation>
    <scope>NUCLEOTIDE SEQUENCE [LARGE SCALE GENOMIC DNA]</scope>
    <source>
        <tissue evidence="1">The whole plant</tissue>
    </source>
</reference>
<evidence type="ECO:0000313" key="2">
    <source>
        <dbReference type="Proteomes" id="UP000233837"/>
    </source>
</evidence>
<gene>
    <name evidence="1" type="ORF">MA16_Dca027784</name>
</gene>
<dbReference type="EMBL" id="KZ503929">
    <property type="protein sequence ID" value="PKU60509.1"/>
    <property type="molecule type" value="Genomic_DNA"/>
</dbReference>
<proteinExistence type="predicted"/>
<organism evidence="1 2">
    <name type="scientific">Dendrobium catenatum</name>
    <dbReference type="NCBI Taxonomy" id="906689"/>
    <lineage>
        <taxon>Eukaryota</taxon>
        <taxon>Viridiplantae</taxon>
        <taxon>Streptophyta</taxon>
        <taxon>Embryophyta</taxon>
        <taxon>Tracheophyta</taxon>
        <taxon>Spermatophyta</taxon>
        <taxon>Magnoliopsida</taxon>
        <taxon>Liliopsida</taxon>
        <taxon>Asparagales</taxon>
        <taxon>Orchidaceae</taxon>
        <taxon>Epidendroideae</taxon>
        <taxon>Malaxideae</taxon>
        <taxon>Dendrobiinae</taxon>
        <taxon>Dendrobium</taxon>
    </lineage>
</organism>
<name>A0A2I0VAR9_9ASPA</name>
<dbReference type="Proteomes" id="UP000233837">
    <property type="component" value="Unassembled WGS sequence"/>
</dbReference>
<dbReference type="AlphaFoldDB" id="A0A2I0VAR9"/>
<protein>
    <submittedName>
        <fullName evidence="1">Uncharacterized protein</fullName>
    </submittedName>
</protein>
<reference evidence="1 2" key="2">
    <citation type="journal article" date="2017" name="Nature">
        <title>The Apostasia genome and the evolution of orchids.</title>
        <authorList>
            <person name="Zhang G.Q."/>
            <person name="Liu K.W."/>
            <person name="Li Z."/>
            <person name="Lohaus R."/>
            <person name="Hsiao Y.Y."/>
            <person name="Niu S.C."/>
            <person name="Wang J.Y."/>
            <person name="Lin Y.C."/>
            <person name="Xu Q."/>
            <person name="Chen L.J."/>
            <person name="Yoshida K."/>
            <person name="Fujiwara S."/>
            <person name="Wang Z.W."/>
            <person name="Zhang Y.Q."/>
            <person name="Mitsuda N."/>
            <person name="Wang M."/>
            <person name="Liu G.H."/>
            <person name="Pecoraro L."/>
            <person name="Huang H.X."/>
            <person name="Xiao X.J."/>
            <person name="Lin M."/>
            <person name="Wu X.Y."/>
            <person name="Wu W.L."/>
            <person name="Chen Y.Y."/>
            <person name="Chang S.B."/>
            <person name="Sakamoto S."/>
            <person name="Ohme-Takagi M."/>
            <person name="Yagi M."/>
            <person name="Zeng S.J."/>
            <person name="Shen C.Y."/>
            <person name="Yeh C.M."/>
            <person name="Luo Y.B."/>
            <person name="Tsai W.C."/>
            <person name="Van de Peer Y."/>
            <person name="Liu Z.J."/>
        </authorList>
    </citation>
    <scope>NUCLEOTIDE SEQUENCE [LARGE SCALE GENOMIC DNA]</scope>
    <source>
        <tissue evidence="1">The whole plant</tissue>
    </source>
</reference>
<sequence length="72" mass="8228">MKPRHISVGDLVLRSIEAACKGPQRNKLSPPLWEGSYLVAAMVKPGTFKLKDAEGKMLPRTWNIENLRKYYQ</sequence>
<evidence type="ECO:0000313" key="1">
    <source>
        <dbReference type="EMBL" id="PKU60509.1"/>
    </source>
</evidence>
<accession>A0A2I0VAR9</accession>